<sequence>MNKKKPKLNKDSDPSPTAQDSNNNNNDNNNGRGKKIITDTRFAFVHSDPRFQKVPRHKSKVAIDLRFDRMFKEEMENPEEVKLHSAFLADFRAIHQELMDLEAKTAQAEAAAAEMAETLKLELVLPITNMQEAKALSKLHKEYEFKGSVELLHQGLSMAERRELLEVTKAYMLKLGN</sequence>
<evidence type="ECO:0000313" key="3">
    <source>
        <dbReference type="Proteomes" id="UP001459277"/>
    </source>
</evidence>
<reference evidence="2 3" key="1">
    <citation type="submission" date="2024-01" db="EMBL/GenBank/DDBJ databases">
        <title>A telomere-to-telomere, gap-free genome of sweet tea (Lithocarpus litseifolius).</title>
        <authorList>
            <person name="Zhou J."/>
        </authorList>
    </citation>
    <scope>NUCLEOTIDE SEQUENCE [LARGE SCALE GENOMIC DNA]</scope>
    <source>
        <strain evidence="2">Zhou-2022a</strain>
        <tissue evidence="2">Leaf</tissue>
    </source>
</reference>
<organism evidence="2 3">
    <name type="scientific">Lithocarpus litseifolius</name>
    <dbReference type="NCBI Taxonomy" id="425828"/>
    <lineage>
        <taxon>Eukaryota</taxon>
        <taxon>Viridiplantae</taxon>
        <taxon>Streptophyta</taxon>
        <taxon>Embryophyta</taxon>
        <taxon>Tracheophyta</taxon>
        <taxon>Spermatophyta</taxon>
        <taxon>Magnoliopsida</taxon>
        <taxon>eudicotyledons</taxon>
        <taxon>Gunneridae</taxon>
        <taxon>Pentapetalae</taxon>
        <taxon>rosids</taxon>
        <taxon>fabids</taxon>
        <taxon>Fagales</taxon>
        <taxon>Fagaceae</taxon>
        <taxon>Lithocarpus</taxon>
    </lineage>
</organism>
<dbReference type="GO" id="GO:0006364">
    <property type="term" value="P:rRNA processing"/>
    <property type="evidence" value="ECO:0007669"/>
    <property type="project" value="InterPro"/>
</dbReference>
<proteinExistence type="predicted"/>
<dbReference type="GO" id="GO:0003723">
    <property type="term" value="F:RNA binding"/>
    <property type="evidence" value="ECO:0007669"/>
    <property type="project" value="TreeGrafter"/>
</dbReference>
<dbReference type="InterPro" id="IPR039754">
    <property type="entry name" value="Esf1"/>
</dbReference>
<name>A0AAW2DEP7_9ROSI</name>
<dbReference type="AlphaFoldDB" id="A0AAW2DEP7"/>
<evidence type="ECO:0000313" key="2">
    <source>
        <dbReference type="EMBL" id="KAL0008922.1"/>
    </source>
</evidence>
<evidence type="ECO:0000256" key="1">
    <source>
        <dbReference type="SAM" id="MobiDB-lite"/>
    </source>
</evidence>
<dbReference type="Proteomes" id="UP001459277">
    <property type="component" value="Unassembled WGS sequence"/>
</dbReference>
<comment type="caution">
    <text evidence="2">The sequence shown here is derived from an EMBL/GenBank/DDBJ whole genome shotgun (WGS) entry which is preliminary data.</text>
</comment>
<keyword evidence="3" id="KW-1185">Reference proteome</keyword>
<dbReference type="PANTHER" id="PTHR12202:SF0">
    <property type="entry name" value="ESF1 HOMOLOG"/>
    <property type="match status" value="1"/>
</dbReference>
<protein>
    <submittedName>
        <fullName evidence="2">Uncharacterized protein</fullName>
    </submittedName>
</protein>
<dbReference type="PANTHER" id="PTHR12202">
    <property type="entry name" value="ESF1 HOMOLOG"/>
    <property type="match status" value="1"/>
</dbReference>
<gene>
    <name evidence="2" type="ORF">SO802_010424</name>
</gene>
<dbReference type="EMBL" id="JAZDWU010000003">
    <property type="protein sequence ID" value="KAL0008922.1"/>
    <property type="molecule type" value="Genomic_DNA"/>
</dbReference>
<feature type="region of interest" description="Disordered" evidence="1">
    <location>
        <begin position="1"/>
        <end position="34"/>
    </location>
</feature>
<accession>A0AAW2DEP7</accession>